<keyword evidence="5" id="KW-1185">Reference proteome</keyword>
<evidence type="ECO:0000259" key="3">
    <source>
        <dbReference type="Pfam" id="PF26527"/>
    </source>
</evidence>
<feature type="transmembrane region" description="Helical" evidence="2">
    <location>
        <begin position="97"/>
        <end position="118"/>
    </location>
</feature>
<keyword evidence="2" id="KW-0812">Transmembrane</keyword>
<evidence type="ECO:0000256" key="2">
    <source>
        <dbReference type="SAM" id="Phobius"/>
    </source>
</evidence>
<gene>
    <name evidence="4" type="ORF">ABEU20_003024</name>
</gene>
<evidence type="ECO:0000313" key="5">
    <source>
        <dbReference type="Proteomes" id="UP001629745"/>
    </source>
</evidence>
<dbReference type="EMBL" id="JBDLNV010000004">
    <property type="protein sequence ID" value="MFM1724437.1"/>
    <property type="molecule type" value="Genomic_DNA"/>
</dbReference>
<keyword evidence="2" id="KW-0472">Membrane</keyword>
<dbReference type="Pfam" id="PF26527">
    <property type="entry name" value="DUF8176"/>
    <property type="match status" value="1"/>
</dbReference>
<comment type="caution">
    <text evidence="4">The sequence shown here is derived from an EMBL/GenBank/DDBJ whole genome shotgun (WGS) entry which is preliminary data.</text>
</comment>
<dbReference type="RefSeq" id="WP_420164965.1">
    <property type="nucleotide sequence ID" value="NZ_JBDLNV010000004.1"/>
</dbReference>
<accession>A0ABW9FFZ2</accession>
<name>A0ABW9FFZ2_9NOCA</name>
<evidence type="ECO:0000256" key="1">
    <source>
        <dbReference type="SAM" id="MobiDB-lite"/>
    </source>
</evidence>
<organism evidence="4 5">
    <name type="scientific">Rhodococcus parequi</name>
    <dbReference type="NCBI Taxonomy" id="3137122"/>
    <lineage>
        <taxon>Bacteria</taxon>
        <taxon>Bacillati</taxon>
        <taxon>Actinomycetota</taxon>
        <taxon>Actinomycetes</taxon>
        <taxon>Mycobacteriales</taxon>
        <taxon>Nocardiaceae</taxon>
        <taxon>Rhodococcus</taxon>
    </lineage>
</organism>
<dbReference type="Proteomes" id="UP001629745">
    <property type="component" value="Unassembled WGS sequence"/>
</dbReference>
<feature type="domain" description="DUF8176" evidence="3">
    <location>
        <begin position="154"/>
        <end position="267"/>
    </location>
</feature>
<keyword evidence="2" id="KW-1133">Transmembrane helix</keyword>
<protein>
    <recommendedName>
        <fullName evidence="3">DUF8176 domain-containing protein</fullName>
    </recommendedName>
</protein>
<evidence type="ECO:0000313" key="4">
    <source>
        <dbReference type="EMBL" id="MFM1724437.1"/>
    </source>
</evidence>
<dbReference type="InterPro" id="IPR058489">
    <property type="entry name" value="DUF8176"/>
</dbReference>
<feature type="compositionally biased region" description="Basic and acidic residues" evidence="1">
    <location>
        <begin position="54"/>
        <end position="74"/>
    </location>
</feature>
<proteinExistence type="predicted"/>
<sequence>MATDNRNGPALFPDVTEQYESEPSAESAVAPPVPIAADPNELVPEVRTLEGPAPEERAPGRASEEPASDFEHRPTWLAEPQVEPELAQRARRSRRPVVVAAAAASLLAVVGAVTAVVVTAGGRETAGSAVPVAGSSTAALAQDTAAVAPGTSTAWCADAVSEGRSVGSGPGTVDNGPGAIRAFDHAYYAERDGARVASLMVTPNPVPEIQKWIDDVPVGTEHCVTIASTPDPNAYEVDLRLRMPDGTDGTIRQRITVAASPAGFKVATVEDLR</sequence>
<feature type="region of interest" description="Disordered" evidence="1">
    <location>
        <begin position="1"/>
        <end position="93"/>
    </location>
</feature>
<reference evidence="4 5" key="1">
    <citation type="submission" date="2023-11" db="EMBL/GenBank/DDBJ databases">
        <authorList>
            <person name="Val-Calvo J."/>
            <person name="Scortti M."/>
            <person name="Vazquez-Boland J."/>
        </authorList>
    </citation>
    <scope>NUCLEOTIDE SEQUENCE [LARGE SCALE GENOMIC DNA]</scope>
    <source>
        <strain evidence="4 5">PAM 2766</strain>
    </source>
</reference>
<feature type="compositionally biased region" description="Low complexity" evidence="1">
    <location>
        <begin position="21"/>
        <end position="39"/>
    </location>
</feature>